<dbReference type="Proteomes" id="UP001583172">
    <property type="component" value="Unassembled WGS sequence"/>
</dbReference>
<sequence>MCQKNKRHVGTLPQQIDDSIRTCTVNCAGKLGESTGASMQLLTRHPGAQNNGTKTYAEDSAAWTMGATVMITAFY</sequence>
<keyword evidence="2" id="KW-1185">Reference proteome</keyword>
<proteinExistence type="predicted"/>
<protein>
    <submittedName>
        <fullName evidence="1">Uncharacterized protein</fullName>
    </submittedName>
</protein>
<reference evidence="1 2" key="1">
    <citation type="journal article" date="2024" name="Commun. Biol.">
        <title>Comparative genomic analysis of thermophilic fungi reveals convergent evolutionary adaptations and gene losses.</title>
        <authorList>
            <person name="Steindorff A.S."/>
            <person name="Aguilar-Pontes M.V."/>
            <person name="Robinson A.J."/>
            <person name="Andreopoulos B."/>
            <person name="LaButti K."/>
            <person name="Kuo A."/>
            <person name="Mondo S."/>
            <person name="Riley R."/>
            <person name="Otillar R."/>
            <person name="Haridas S."/>
            <person name="Lipzen A."/>
            <person name="Grimwood J."/>
            <person name="Schmutz J."/>
            <person name="Clum A."/>
            <person name="Reid I.D."/>
            <person name="Moisan M.C."/>
            <person name="Butler G."/>
            <person name="Nguyen T.T.M."/>
            <person name="Dewar K."/>
            <person name="Conant G."/>
            <person name="Drula E."/>
            <person name="Henrissat B."/>
            <person name="Hansel C."/>
            <person name="Singer S."/>
            <person name="Hutchinson M.I."/>
            <person name="de Vries R.P."/>
            <person name="Natvig D.O."/>
            <person name="Powell A.J."/>
            <person name="Tsang A."/>
            <person name="Grigoriev I.V."/>
        </authorList>
    </citation>
    <scope>NUCLEOTIDE SEQUENCE [LARGE SCALE GENOMIC DNA]</scope>
    <source>
        <strain evidence="1 2">CBS 620.91</strain>
    </source>
</reference>
<evidence type="ECO:0000313" key="2">
    <source>
        <dbReference type="Proteomes" id="UP001583172"/>
    </source>
</evidence>
<dbReference type="EMBL" id="JAZGSY010000200">
    <property type="protein sequence ID" value="KAL1838669.1"/>
    <property type="molecule type" value="Genomic_DNA"/>
</dbReference>
<organism evidence="1 2">
    <name type="scientific">Humicola insolens</name>
    <name type="common">Soft-rot fungus</name>
    <dbReference type="NCBI Taxonomy" id="85995"/>
    <lineage>
        <taxon>Eukaryota</taxon>
        <taxon>Fungi</taxon>
        <taxon>Dikarya</taxon>
        <taxon>Ascomycota</taxon>
        <taxon>Pezizomycotina</taxon>
        <taxon>Sordariomycetes</taxon>
        <taxon>Sordariomycetidae</taxon>
        <taxon>Sordariales</taxon>
        <taxon>Chaetomiaceae</taxon>
        <taxon>Mycothermus</taxon>
    </lineage>
</organism>
<name>A0ABR3VAB6_HUMIN</name>
<gene>
    <name evidence="1" type="ORF">VTJ49DRAFT_2421</name>
</gene>
<comment type="caution">
    <text evidence="1">The sequence shown here is derived from an EMBL/GenBank/DDBJ whole genome shotgun (WGS) entry which is preliminary data.</text>
</comment>
<accession>A0ABR3VAB6</accession>
<evidence type="ECO:0000313" key="1">
    <source>
        <dbReference type="EMBL" id="KAL1838669.1"/>
    </source>
</evidence>